<reference evidence="2 3" key="1">
    <citation type="journal article" date="2024" name="Plant J.">
        <title>Genome sequences and population genomics reveal climatic adaptation and genomic divergence between two closely related sweetgum species.</title>
        <authorList>
            <person name="Xu W.Q."/>
            <person name="Ren C.Q."/>
            <person name="Zhang X.Y."/>
            <person name="Comes H.P."/>
            <person name="Liu X.H."/>
            <person name="Li Y.G."/>
            <person name="Kettle C.J."/>
            <person name="Jalonen R."/>
            <person name="Gaisberger H."/>
            <person name="Ma Y.Z."/>
            <person name="Qiu Y.X."/>
        </authorList>
    </citation>
    <scope>NUCLEOTIDE SEQUENCE [LARGE SCALE GENOMIC DNA]</scope>
    <source>
        <strain evidence="2">Hangzhou</strain>
    </source>
</reference>
<evidence type="ECO:0000313" key="2">
    <source>
        <dbReference type="EMBL" id="KAK9286757.1"/>
    </source>
</evidence>
<dbReference type="EMBL" id="JBBPBK010000004">
    <property type="protein sequence ID" value="KAK9286757.1"/>
    <property type="molecule type" value="Genomic_DNA"/>
</dbReference>
<protein>
    <recommendedName>
        <fullName evidence="1">AB hydrolase-1 domain-containing protein</fullName>
    </recommendedName>
</protein>
<name>A0AAP0S4A7_LIQFO</name>
<dbReference type="AlphaFoldDB" id="A0AAP0S4A7"/>
<evidence type="ECO:0000313" key="3">
    <source>
        <dbReference type="Proteomes" id="UP001415857"/>
    </source>
</evidence>
<dbReference type="SUPFAM" id="SSF53474">
    <property type="entry name" value="alpha/beta-Hydrolases"/>
    <property type="match status" value="1"/>
</dbReference>
<dbReference type="PANTHER" id="PTHR43139">
    <property type="entry name" value="SI:DKEY-122A22.2"/>
    <property type="match status" value="1"/>
</dbReference>
<accession>A0AAP0S4A7</accession>
<proteinExistence type="predicted"/>
<dbReference type="Proteomes" id="UP001415857">
    <property type="component" value="Unassembled WGS sequence"/>
</dbReference>
<keyword evidence="3" id="KW-1185">Reference proteome</keyword>
<comment type="caution">
    <text evidence="2">The sequence shown here is derived from an EMBL/GenBank/DDBJ whole genome shotgun (WGS) entry which is preliminary data.</text>
</comment>
<dbReference type="PANTHER" id="PTHR43139:SF22">
    <property type="entry name" value="AB HYDROLASE-1 DOMAIN-CONTAINING PROTEIN"/>
    <property type="match status" value="1"/>
</dbReference>
<dbReference type="InterPro" id="IPR029058">
    <property type="entry name" value="AB_hydrolase_fold"/>
</dbReference>
<organism evidence="2 3">
    <name type="scientific">Liquidambar formosana</name>
    <name type="common">Formosan gum</name>
    <dbReference type="NCBI Taxonomy" id="63359"/>
    <lineage>
        <taxon>Eukaryota</taxon>
        <taxon>Viridiplantae</taxon>
        <taxon>Streptophyta</taxon>
        <taxon>Embryophyta</taxon>
        <taxon>Tracheophyta</taxon>
        <taxon>Spermatophyta</taxon>
        <taxon>Magnoliopsida</taxon>
        <taxon>eudicotyledons</taxon>
        <taxon>Gunneridae</taxon>
        <taxon>Pentapetalae</taxon>
        <taxon>Saxifragales</taxon>
        <taxon>Altingiaceae</taxon>
        <taxon>Liquidambar</taxon>
    </lineage>
</organism>
<evidence type="ECO:0000259" key="1">
    <source>
        <dbReference type="Pfam" id="PF00561"/>
    </source>
</evidence>
<dbReference type="Gene3D" id="3.40.50.1820">
    <property type="entry name" value="alpha/beta hydrolase"/>
    <property type="match status" value="1"/>
</dbReference>
<gene>
    <name evidence="2" type="ORF">L1049_015161</name>
</gene>
<sequence length="220" mass="24489">MKLASVRPQTVEIEPGTVMNFWDPNEAATKKGKNKPALVLLHGFATDGILTWQFQVPFLTRKYAVYVPDFLFFGVSFTDRAERSPEFQAECLVKGLMKLGVERCIVVGFSYGGMVGFKMAELWPQLVESMVVSCSVLALTQSISRDGLERIGFSSWSDCRLPNSVKGENDKIFNTEIAHNLKEQLGDKAMLRLIDKAGHTSFNWSDPASTTGASRKFLPL</sequence>
<dbReference type="Pfam" id="PF00561">
    <property type="entry name" value="Abhydrolase_1"/>
    <property type="match status" value="1"/>
</dbReference>
<dbReference type="InterPro" id="IPR000073">
    <property type="entry name" value="AB_hydrolase_1"/>
</dbReference>
<feature type="domain" description="AB hydrolase-1" evidence="1">
    <location>
        <begin position="36"/>
        <end position="135"/>
    </location>
</feature>
<dbReference type="InterPro" id="IPR052370">
    <property type="entry name" value="Meta-cleavage_hydrolase"/>
</dbReference>